<keyword evidence="4" id="KW-0808">Transferase</keyword>
<reference evidence="12" key="1">
    <citation type="journal article" date="2015" name="Nat. Genet.">
        <title>The genome and transcriptome of the zoonotic hookworm Ancylostoma ceylanicum identify infection-specific gene families.</title>
        <authorList>
            <person name="Schwarz E.M."/>
            <person name="Hu Y."/>
            <person name="Antoshechkin I."/>
            <person name="Miller M.M."/>
            <person name="Sternberg P.W."/>
            <person name="Aroian R.V."/>
        </authorList>
    </citation>
    <scope>NUCLEOTIDE SEQUENCE</scope>
    <source>
        <strain evidence="12">HY135</strain>
    </source>
</reference>
<comment type="caution">
    <text evidence="11">The sequence shown here is derived from an EMBL/GenBank/DDBJ whole genome shotgun (WGS) entry which is preliminary data.</text>
</comment>
<dbReference type="GO" id="GO:0016758">
    <property type="term" value="F:hexosyltransferase activity"/>
    <property type="evidence" value="ECO:0007669"/>
    <property type="project" value="InterPro"/>
</dbReference>
<evidence type="ECO:0000256" key="1">
    <source>
        <dbReference type="ARBA" id="ARBA00004323"/>
    </source>
</evidence>
<evidence type="ECO:0000256" key="9">
    <source>
        <dbReference type="ARBA" id="ARBA00023136"/>
    </source>
</evidence>
<evidence type="ECO:0000256" key="4">
    <source>
        <dbReference type="ARBA" id="ARBA00022679"/>
    </source>
</evidence>
<evidence type="ECO:0000256" key="2">
    <source>
        <dbReference type="ARBA" id="ARBA00008661"/>
    </source>
</evidence>
<dbReference type="EC" id="2.4.1.-" evidence="10"/>
<dbReference type="GO" id="GO:0000139">
    <property type="term" value="C:Golgi membrane"/>
    <property type="evidence" value="ECO:0007669"/>
    <property type="project" value="UniProtKB-SubCell"/>
</dbReference>
<evidence type="ECO:0000313" key="12">
    <source>
        <dbReference type="Proteomes" id="UP000024635"/>
    </source>
</evidence>
<dbReference type="InterPro" id="IPR002659">
    <property type="entry name" value="Glyco_trans_31"/>
</dbReference>
<keyword evidence="9" id="KW-0472">Membrane</keyword>
<comment type="similarity">
    <text evidence="2 10">Belongs to the glycosyltransferase 31 family.</text>
</comment>
<keyword evidence="8 10" id="KW-0333">Golgi apparatus</keyword>
<dbReference type="STRING" id="53326.A0A016S3W8"/>
<dbReference type="Pfam" id="PF01762">
    <property type="entry name" value="Galactosyl_T"/>
    <property type="match status" value="1"/>
</dbReference>
<evidence type="ECO:0000313" key="11">
    <source>
        <dbReference type="EMBL" id="EYB84939.1"/>
    </source>
</evidence>
<keyword evidence="6" id="KW-0735">Signal-anchor</keyword>
<evidence type="ECO:0000256" key="6">
    <source>
        <dbReference type="ARBA" id="ARBA00022968"/>
    </source>
</evidence>
<sequence length="120" mass="13799">MEMYVPLSIWPKESYPNYCDGPLYVVGRKAVRSLLENTSKHRPFHFEDVFFTGIVAESAGVRRMNWSESMILTDQSYYRAREECGRVENSVVVAVHSLPSSVLMRTGYEEAVNFKCSFSE</sequence>
<comment type="subcellular location">
    <subcellularLocation>
        <location evidence="1 10">Golgi apparatus membrane</location>
        <topology evidence="1 10">Single-pass type II membrane protein</topology>
    </subcellularLocation>
</comment>
<evidence type="ECO:0000256" key="3">
    <source>
        <dbReference type="ARBA" id="ARBA00022676"/>
    </source>
</evidence>
<keyword evidence="5" id="KW-0812">Transmembrane</keyword>
<dbReference type="PANTHER" id="PTHR11214:SF391">
    <property type="entry name" value="BETA-1,3-GALACTOSYLTRANSFERASE BRE-2-RELATED"/>
    <property type="match status" value="1"/>
</dbReference>
<keyword evidence="12" id="KW-1185">Reference proteome</keyword>
<dbReference type="PANTHER" id="PTHR11214">
    <property type="entry name" value="BETA-1,3-N-ACETYLGLUCOSAMINYLTRANSFERASE"/>
    <property type="match status" value="1"/>
</dbReference>
<name>A0A016S3W8_9BILA</name>
<dbReference type="EMBL" id="JARK01001643">
    <property type="protein sequence ID" value="EYB84939.1"/>
    <property type="molecule type" value="Genomic_DNA"/>
</dbReference>
<accession>A0A016S3W8</accession>
<evidence type="ECO:0000256" key="7">
    <source>
        <dbReference type="ARBA" id="ARBA00022989"/>
    </source>
</evidence>
<keyword evidence="3 10" id="KW-0328">Glycosyltransferase</keyword>
<evidence type="ECO:0000256" key="5">
    <source>
        <dbReference type="ARBA" id="ARBA00022692"/>
    </source>
</evidence>
<proteinExistence type="inferred from homology"/>
<dbReference type="AlphaFoldDB" id="A0A016S3W8"/>
<keyword evidence="7" id="KW-1133">Transmembrane helix</keyword>
<gene>
    <name evidence="11" type="primary">Acey_s0307.g2036</name>
    <name evidence="11" type="ORF">Y032_0307g2036</name>
</gene>
<protein>
    <recommendedName>
        <fullName evidence="10">Hexosyltransferase</fullName>
        <ecNumber evidence="10">2.4.1.-</ecNumber>
    </recommendedName>
</protein>
<evidence type="ECO:0000256" key="10">
    <source>
        <dbReference type="RuleBase" id="RU363063"/>
    </source>
</evidence>
<organism evidence="11 12">
    <name type="scientific">Ancylostoma ceylanicum</name>
    <dbReference type="NCBI Taxonomy" id="53326"/>
    <lineage>
        <taxon>Eukaryota</taxon>
        <taxon>Metazoa</taxon>
        <taxon>Ecdysozoa</taxon>
        <taxon>Nematoda</taxon>
        <taxon>Chromadorea</taxon>
        <taxon>Rhabditida</taxon>
        <taxon>Rhabditina</taxon>
        <taxon>Rhabditomorpha</taxon>
        <taxon>Strongyloidea</taxon>
        <taxon>Ancylostomatidae</taxon>
        <taxon>Ancylostomatinae</taxon>
        <taxon>Ancylostoma</taxon>
    </lineage>
</organism>
<evidence type="ECO:0000256" key="8">
    <source>
        <dbReference type="ARBA" id="ARBA00023034"/>
    </source>
</evidence>
<dbReference type="OrthoDB" id="6086505at2759"/>
<dbReference type="Proteomes" id="UP000024635">
    <property type="component" value="Unassembled WGS sequence"/>
</dbReference>
<dbReference type="GO" id="GO:0006493">
    <property type="term" value="P:protein O-linked glycosylation"/>
    <property type="evidence" value="ECO:0007669"/>
    <property type="project" value="TreeGrafter"/>
</dbReference>